<reference evidence="1 2" key="1">
    <citation type="submission" date="2013-08" db="EMBL/GenBank/DDBJ databases">
        <authorList>
            <person name="Weinstock G."/>
            <person name="Sodergren E."/>
            <person name="Wylie T."/>
            <person name="Fulton L."/>
            <person name="Fulton R."/>
            <person name="Fronick C."/>
            <person name="O'Laughlin M."/>
            <person name="Godfrey J."/>
            <person name="Miner T."/>
            <person name="Herter B."/>
            <person name="Appelbaum E."/>
            <person name="Cordes M."/>
            <person name="Lek S."/>
            <person name="Wollam A."/>
            <person name="Pepin K.H."/>
            <person name="Palsikar V.B."/>
            <person name="Mitreva M."/>
            <person name="Wilson R.K."/>
        </authorList>
    </citation>
    <scope>NUCLEOTIDE SEQUENCE [LARGE SCALE GENOMIC DNA]</scope>
    <source>
        <strain evidence="1 2">ATCC 15930</strain>
    </source>
</reference>
<dbReference type="PATRIC" id="fig|1122985.7.peg.464"/>
<dbReference type="HOGENOM" id="CLU_216424_0_0_10"/>
<sequence>MAFDGRKGKLVVVIGYGMNRLDTAKLASNDTRIRDKIRCFFEQE</sequence>
<proteinExistence type="predicted"/>
<name>A0A069QKS8_HOYLO</name>
<gene>
    <name evidence="1" type="ORF">HMPREF1991_00443</name>
</gene>
<protein>
    <submittedName>
        <fullName evidence="1">Uncharacterized protein</fullName>
    </submittedName>
</protein>
<evidence type="ECO:0000313" key="1">
    <source>
        <dbReference type="EMBL" id="KDR53468.1"/>
    </source>
</evidence>
<evidence type="ECO:0000313" key="2">
    <source>
        <dbReference type="Proteomes" id="UP000027442"/>
    </source>
</evidence>
<organism evidence="1 2">
    <name type="scientific">Hoylesella loescheii DSM 19665 = JCM 12249 = ATCC 15930</name>
    <dbReference type="NCBI Taxonomy" id="1122985"/>
    <lineage>
        <taxon>Bacteria</taxon>
        <taxon>Pseudomonadati</taxon>
        <taxon>Bacteroidota</taxon>
        <taxon>Bacteroidia</taxon>
        <taxon>Bacteroidales</taxon>
        <taxon>Prevotellaceae</taxon>
        <taxon>Hoylesella</taxon>
    </lineage>
</organism>
<dbReference type="Proteomes" id="UP000027442">
    <property type="component" value="Unassembled WGS sequence"/>
</dbReference>
<comment type="caution">
    <text evidence="1">The sequence shown here is derived from an EMBL/GenBank/DDBJ whole genome shotgun (WGS) entry which is preliminary data.</text>
</comment>
<keyword evidence="2" id="KW-1185">Reference proteome</keyword>
<dbReference type="AlphaFoldDB" id="A0A069QKS8"/>
<accession>A0A069QKS8</accession>
<dbReference type="EMBL" id="JNGW01000015">
    <property type="protein sequence ID" value="KDR53468.1"/>
    <property type="molecule type" value="Genomic_DNA"/>
</dbReference>